<name>A0A8T0BQ86_SILME</name>
<comment type="caution">
    <text evidence="2">The sequence shown here is derived from an EMBL/GenBank/DDBJ whole genome shotgun (WGS) entry which is preliminary data.</text>
</comment>
<evidence type="ECO:0000313" key="3">
    <source>
        <dbReference type="Proteomes" id="UP000606274"/>
    </source>
</evidence>
<proteinExistence type="predicted"/>
<protein>
    <submittedName>
        <fullName evidence="2">Uncharacterized protein</fullName>
    </submittedName>
</protein>
<gene>
    <name evidence="2" type="ORF">HF521_018738</name>
</gene>
<reference evidence="2" key="1">
    <citation type="submission" date="2020-08" db="EMBL/GenBank/DDBJ databases">
        <title>Chromosome-level assembly of Southern catfish (Silurus meridionalis) provides insights into visual adaptation to the nocturnal and benthic lifestyles.</title>
        <authorList>
            <person name="Zhang Y."/>
            <person name="Wang D."/>
            <person name="Peng Z."/>
        </authorList>
    </citation>
    <scope>NUCLEOTIDE SEQUENCE</scope>
    <source>
        <strain evidence="2">SWU-2019-XX</strain>
        <tissue evidence="2">Muscle</tissue>
    </source>
</reference>
<keyword evidence="3" id="KW-1185">Reference proteome</keyword>
<dbReference type="EMBL" id="JABFDY010000005">
    <property type="protein sequence ID" value="KAF7707520.1"/>
    <property type="molecule type" value="Genomic_DNA"/>
</dbReference>
<evidence type="ECO:0000313" key="2">
    <source>
        <dbReference type="EMBL" id="KAF7707520.1"/>
    </source>
</evidence>
<accession>A0A8T0BQ86</accession>
<feature type="region of interest" description="Disordered" evidence="1">
    <location>
        <begin position="70"/>
        <end position="100"/>
    </location>
</feature>
<dbReference type="AlphaFoldDB" id="A0A8T0BQ86"/>
<organism evidence="2 3">
    <name type="scientific">Silurus meridionalis</name>
    <name type="common">Southern catfish</name>
    <name type="synonym">Silurus soldatovi meridionalis</name>
    <dbReference type="NCBI Taxonomy" id="175797"/>
    <lineage>
        <taxon>Eukaryota</taxon>
        <taxon>Metazoa</taxon>
        <taxon>Chordata</taxon>
        <taxon>Craniata</taxon>
        <taxon>Vertebrata</taxon>
        <taxon>Euteleostomi</taxon>
        <taxon>Actinopterygii</taxon>
        <taxon>Neopterygii</taxon>
        <taxon>Teleostei</taxon>
        <taxon>Ostariophysi</taxon>
        <taxon>Siluriformes</taxon>
        <taxon>Siluridae</taxon>
        <taxon>Silurus</taxon>
    </lineage>
</organism>
<dbReference type="Proteomes" id="UP000606274">
    <property type="component" value="Unassembled WGS sequence"/>
</dbReference>
<sequence length="225" mass="25647">MFRCLAPWPRQTLCRIYLQQRAHLSQLPPRVSWQCYGWQSRCKGRSLRFRFPDPRGASIAWAQVQYFSTAGSSKDGPKTDEVLSAQSPKEPTGSKPLNLPNAESIQVKVGAVLKKREYGTKYTQNNFITAVRAMNEFCLKPRALDVWGSMEALARERNLRKDVERQFQERMKLAADWVCGISTDQGRFIHGRILAQNSIADWTEEVVEVEHISKASKVDAGTRCK</sequence>
<evidence type="ECO:0000256" key="1">
    <source>
        <dbReference type="SAM" id="MobiDB-lite"/>
    </source>
</evidence>